<keyword evidence="2" id="KW-1185">Reference proteome</keyword>
<comment type="caution">
    <text evidence="1">The sequence shown here is derived from an EMBL/GenBank/DDBJ whole genome shotgun (WGS) entry which is preliminary data.</text>
</comment>
<proteinExistence type="predicted"/>
<organism evidence="1 2">
    <name type="scientific">Capronia epimyces CBS 606.96</name>
    <dbReference type="NCBI Taxonomy" id="1182542"/>
    <lineage>
        <taxon>Eukaryota</taxon>
        <taxon>Fungi</taxon>
        <taxon>Dikarya</taxon>
        <taxon>Ascomycota</taxon>
        <taxon>Pezizomycotina</taxon>
        <taxon>Eurotiomycetes</taxon>
        <taxon>Chaetothyriomycetidae</taxon>
        <taxon>Chaetothyriales</taxon>
        <taxon>Herpotrichiellaceae</taxon>
        <taxon>Capronia</taxon>
    </lineage>
</organism>
<dbReference type="OrthoDB" id="3523319at2759"/>
<dbReference type="RefSeq" id="XP_007737419.1">
    <property type="nucleotide sequence ID" value="XM_007739229.1"/>
</dbReference>
<reference evidence="1 2" key="1">
    <citation type="submission" date="2013-03" db="EMBL/GenBank/DDBJ databases">
        <title>The Genome Sequence of Capronia epimyces CBS 606.96.</title>
        <authorList>
            <consortium name="The Broad Institute Genomics Platform"/>
            <person name="Cuomo C."/>
            <person name="de Hoog S."/>
            <person name="Gorbushina A."/>
            <person name="Walker B."/>
            <person name="Young S.K."/>
            <person name="Zeng Q."/>
            <person name="Gargeya S."/>
            <person name="Fitzgerald M."/>
            <person name="Haas B."/>
            <person name="Abouelleil A."/>
            <person name="Allen A.W."/>
            <person name="Alvarado L."/>
            <person name="Arachchi H.M."/>
            <person name="Berlin A.M."/>
            <person name="Chapman S.B."/>
            <person name="Gainer-Dewar J."/>
            <person name="Goldberg J."/>
            <person name="Griggs A."/>
            <person name="Gujja S."/>
            <person name="Hansen M."/>
            <person name="Howarth C."/>
            <person name="Imamovic A."/>
            <person name="Ireland A."/>
            <person name="Larimer J."/>
            <person name="McCowan C."/>
            <person name="Murphy C."/>
            <person name="Pearson M."/>
            <person name="Poon T.W."/>
            <person name="Priest M."/>
            <person name="Roberts A."/>
            <person name="Saif S."/>
            <person name="Shea T."/>
            <person name="Sisk P."/>
            <person name="Sykes S."/>
            <person name="Wortman J."/>
            <person name="Nusbaum C."/>
            <person name="Birren B."/>
        </authorList>
    </citation>
    <scope>NUCLEOTIDE SEQUENCE [LARGE SCALE GENOMIC DNA]</scope>
    <source>
        <strain evidence="1 2">CBS 606.96</strain>
    </source>
</reference>
<evidence type="ECO:0000313" key="2">
    <source>
        <dbReference type="Proteomes" id="UP000019478"/>
    </source>
</evidence>
<gene>
    <name evidence="1" type="ORF">A1O3_09133</name>
</gene>
<evidence type="ECO:0000313" key="1">
    <source>
        <dbReference type="EMBL" id="EXJ77974.1"/>
    </source>
</evidence>
<dbReference type="EMBL" id="AMGY01000009">
    <property type="protein sequence ID" value="EXJ77974.1"/>
    <property type="molecule type" value="Genomic_DNA"/>
</dbReference>
<dbReference type="eggNOG" id="ENOG502TAM0">
    <property type="taxonomic scope" value="Eukaryota"/>
</dbReference>
<dbReference type="AlphaFoldDB" id="W9Y6C8"/>
<dbReference type="GeneID" id="19173219"/>
<accession>W9Y6C8</accession>
<dbReference type="Proteomes" id="UP000019478">
    <property type="component" value="Unassembled WGS sequence"/>
</dbReference>
<protein>
    <submittedName>
        <fullName evidence="1">Uncharacterized protein</fullName>
    </submittedName>
</protein>
<sequence length="121" mass="13757">MPYTKGTWDTGEQIREHKLAYSIINLHGTEDAVFDERNLDLLKRFTDNVSTTTRDEILADYGWVDRPDDRPGQKAVTKSGSLVGMLIARYGTREPALDEHDWKLLAGWMGQGMPVGQHVQR</sequence>
<name>W9Y6C8_9EURO</name>
<dbReference type="HOGENOM" id="CLU_150137_0_0_1"/>